<evidence type="ECO:0000313" key="4">
    <source>
        <dbReference type="Proteomes" id="UP000193355"/>
    </source>
</evidence>
<feature type="coiled-coil region" evidence="1">
    <location>
        <begin position="142"/>
        <end position="176"/>
    </location>
</feature>
<sequence length="355" mass="40855">MTQEPFRIQPDLQAYIDPLSEEELRMLEESILAEGVRDPLVVWKEENVLVDGHHRKSICDKHGISYSVVYRSFESKEQAKAWMDLNQLGRRNLSRDHRNELIRRLAANGVRQKEIAEKVGLTRTAVNKIVGGVKNSHLPDEIKTLNLNQTSALAELARLQAEIDSLLTTKKENQTTVEYLRRKLAEKPQEIEVTKEVTKEVEVVKEVLPMETQERLKLLEAKEREATEKLREKERIERELQKAQHELNQYRSVESDLKAMEKKKARLEEEIRKVKEEKACSVTEVTFTRIIDSIEKAGMVKTMVTNMAEEGTLTEQQLDRLSRCLQNLIAEAKDALIVAETMRPKALRGGGIRVL</sequence>
<dbReference type="Proteomes" id="UP000193355">
    <property type="component" value="Unassembled WGS sequence"/>
</dbReference>
<reference evidence="4" key="1">
    <citation type="submission" date="2017-04" db="EMBL/GenBank/DDBJ databases">
        <authorList>
            <person name="Varghese N."/>
            <person name="Submissions S."/>
        </authorList>
    </citation>
    <scope>NUCLEOTIDE SEQUENCE [LARGE SCALE GENOMIC DNA]</scope>
    <source>
        <strain evidence="4">USBA 82</strain>
    </source>
</reference>
<gene>
    <name evidence="3" type="ORF">SAMN06275492_12828</name>
</gene>
<evidence type="ECO:0000313" key="3">
    <source>
        <dbReference type="EMBL" id="SMG40780.1"/>
    </source>
</evidence>
<keyword evidence="1" id="KW-0175">Coiled coil</keyword>
<dbReference type="Gene3D" id="1.10.10.60">
    <property type="entry name" value="Homeodomain-like"/>
    <property type="match status" value="1"/>
</dbReference>
<keyword evidence="4" id="KW-1185">Reference proteome</keyword>
<dbReference type="SUPFAM" id="SSF110849">
    <property type="entry name" value="ParB/Sulfiredoxin"/>
    <property type="match status" value="1"/>
</dbReference>
<dbReference type="SMART" id="SM00470">
    <property type="entry name" value="ParB"/>
    <property type="match status" value="1"/>
</dbReference>
<name>A0A1X7KHI4_9BACT</name>
<organism evidence="3 4">
    <name type="scientific">Dethiosulfovibrio salsuginis</name>
    <dbReference type="NCBI Taxonomy" id="561720"/>
    <lineage>
        <taxon>Bacteria</taxon>
        <taxon>Thermotogati</taxon>
        <taxon>Synergistota</taxon>
        <taxon>Synergistia</taxon>
        <taxon>Synergistales</taxon>
        <taxon>Dethiosulfovibrionaceae</taxon>
        <taxon>Dethiosulfovibrio</taxon>
    </lineage>
</organism>
<feature type="coiled-coil region" evidence="1">
    <location>
        <begin position="216"/>
        <end position="284"/>
    </location>
</feature>
<dbReference type="Gene3D" id="3.90.1530.10">
    <property type="entry name" value="Conserved hypothetical protein from pyrococcus furiosus pfu- 392566-001, ParB domain"/>
    <property type="match status" value="1"/>
</dbReference>
<dbReference type="RefSeq" id="WP_085545187.1">
    <property type="nucleotide sequence ID" value="NZ_FXBB01000028.1"/>
</dbReference>
<dbReference type="OrthoDB" id="5944985at2"/>
<evidence type="ECO:0000256" key="1">
    <source>
        <dbReference type="SAM" id="Coils"/>
    </source>
</evidence>
<dbReference type="AlphaFoldDB" id="A0A1X7KHI4"/>
<dbReference type="EMBL" id="FXBB01000028">
    <property type="protein sequence ID" value="SMG40780.1"/>
    <property type="molecule type" value="Genomic_DNA"/>
</dbReference>
<accession>A0A1X7KHI4</accession>
<dbReference type="InterPro" id="IPR036086">
    <property type="entry name" value="ParB/Sulfiredoxin_sf"/>
</dbReference>
<feature type="domain" description="ParB-like N-terminal" evidence="2">
    <location>
        <begin position="1"/>
        <end position="87"/>
    </location>
</feature>
<protein>
    <submittedName>
        <fullName evidence="3">ParB-like nuclease domain-containing protein</fullName>
    </submittedName>
</protein>
<dbReference type="STRING" id="561720.SAMN06275492_12828"/>
<evidence type="ECO:0000259" key="2">
    <source>
        <dbReference type="SMART" id="SM00470"/>
    </source>
</evidence>
<dbReference type="InterPro" id="IPR003115">
    <property type="entry name" value="ParB_N"/>
</dbReference>
<proteinExistence type="predicted"/>